<evidence type="ECO:0000313" key="4">
    <source>
        <dbReference type="Proteomes" id="UP000446768"/>
    </source>
</evidence>
<feature type="transmembrane region" description="Helical" evidence="1">
    <location>
        <begin position="345"/>
        <end position="366"/>
    </location>
</feature>
<dbReference type="EMBL" id="WKJJ01000007">
    <property type="protein sequence ID" value="MRV72661.1"/>
    <property type="molecule type" value="Genomic_DNA"/>
</dbReference>
<evidence type="ECO:0000259" key="2">
    <source>
        <dbReference type="Pfam" id="PF04235"/>
    </source>
</evidence>
<keyword evidence="1" id="KW-0812">Transmembrane</keyword>
<feature type="transmembrane region" description="Helical" evidence="1">
    <location>
        <begin position="92"/>
        <end position="109"/>
    </location>
</feature>
<evidence type="ECO:0000313" key="3">
    <source>
        <dbReference type="EMBL" id="MRV72661.1"/>
    </source>
</evidence>
<feature type="transmembrane region" description="Helical" evidence="1">
    <location>
        <begin position="242"/>
        <end position="260"/>
    </location>
</feature>
<dbReference type="Proteomes" id="UP000446768">
    <property type="component" value="Unassembled WGS sequence"/>
</dbReference>
<accession>A0A7X2LSW0</accession>
<keyword evidence="1" id="KW-1133">Transmembrane helix</keyword>
<dbReference type="PANTHER" id="PTHR30590:SF2">
    <property type="entry name" value="INNER MEMBRANE PROTEIN"/>
    <property type="match status" value="1"/>
</dbReference>
<dbReference type="PANTHER" id="PTHR30590">
    <property type="entry name" value="INNER MEMBRANE PROTEIN"/>
    <property type="match status" value="1"/>
</dbReference>
<dbReference type="InterPro" id="IPR052529">
    <property type="entry name" value="Bact_Transport_Assoc"/>
</dbReference>
<dbReference type="AlphaFoldDB" id="A0A7X2LSW0"/>
<feature type="transmembrane region" description="Helical" evidence="1">
    <location>
        <begin position="115"/>
        <end position="131"/>
    </location>
</feature>
<keyword evidence="4" id="KW-1185">Reference proteome</keyword>
<dbReference type="RefSeq" id="WP_154374431.1">
    <property type="nucleotide sequence ID" value="NZ_WKJJ01000007.1"/>
</dbReference>
<evidence type="ECO:0000256" key="1">
    <source>
        <dbReference type="SAM" id="Phobius"/>
    </source>
</evidence>
<dbReference type="Pfam" id="PF04235">
    <property type="entry name" value="DUF418"/>
    <property type="match status" value="1"/>
</dbReference>
<dbReference type="InterPro" id="IPR007349">
    <property type="entry name" value="DUF418"/>
</dbReference>
<reference evidence="3 4" key="1">
    <citation type="submission" date="2019-11" db="EMBL/GenBank/DDBJ databases">
        <title>Novel species isolated from a subtropical stream in China.</title>
        <authorList>
            <person name="Lu H."/>
        </authorList>
    </citation>
    <scope>NUCLEOTIDE SEQUENCE [LARGE SCALE GENOMIC DNA]</scope>
    <source>
        <strain evidence="3 4">FT92W</strain>
    </source>
</reference>
<gene>
    <name evidence="3" type="ORF">GJ700_13185</name>
</gene>
<protein>
    <submittedName>
        <fullName evidence="3">DUF418 domain-containing protein</fullName>
    </submittedName>
</protein>
<proteinExistence type="predicted"/>
<sequence>MPPSSQRLDVVDCLRGFAIVSIMLLHNLEHFNLYFTPALPAWMAALDRVIWDGMFFLFSGKSYAIFAMLFGVTFFIQFNNRAQRGEDFRPRFAWRLVLLLLFGTVNSLFYDGDILSIYAVLGLVLIPVARLSDKAVFVIAAVLMLQPVECINALAALGNPDARLADPDSWAYFGRAQSYLTGDSVLAAWFGNVTNGKIGTLYWSWEAGRIFQIMSLFMLGMLAGRRALFAPTGAALRFWQRTLAAAALCFVPLHLVHSNLASLVPGQALRRPLETCLGTWSNLAFMLVLVSLFVLLFQLRAAQRLLRLFAPLGRMSLTSYVMQSLIGSTLYHGFGFALYKVTGSTMCLAIGLTLAVLQGGFSAWWLRRHQQGPLETLWHRATWWGYRPANPATVPAN</sequence>
<name>A0A7X2LSW0_9BURK</name>
<feature type="transmembrane region" description="Helical" evidence="1">
    <location>
        <begin position="136"/>
        <end position="157"/>
    </location>
</feature>
<feature type="transmembrane region" description="Helical" evidence="1">
    <location>
        <begin position="280"/>
        <end position="299"/>
    </location>
</feature>
<organism evidence="3 4">
    <name type="scientific">Pseudoduganella rivuli</name>
    <dbReference type="NCBI Taxonomy" id="2666085"/>
    <lineage>
        <taxon>Bacteria</taxon>
        <taxon>Pseudomonadati</taxon>
        <taxon>Pseudomonadota</taxon>
        <taxon>Betaproteobacteria</taxon>
        <taxon>Burkholderiales</taxon>
        <taxon>Oxalobacteraceae</taxon>
        <taxon>Telluria group</taxon>
        <taxon>Pseudoduganella</taxon>
    </lineage>
</organism>
<feature type="transmembrane region" description="Helical" evidence="1">
    <location>
        <begin position="210"/>
        <end position="230"/>
    </location>
</feature>
<feature type="transmembrane region" description="Helical" evidence="1">
    <location>
        <begin position="320"/>
        <end position="339"/>
    </location>
</feature>
<keyword evidence="1" id="KW-0472">Membrane</keyword>
<comment type="caution">
    <text evidence="3">The sequence shown here is derived from an EMBL/GenBank/DDBJ whole genome shotgun (WGS) entry which is preliminary data.</text>
</comment>
<feature type="domain" description="DUF418" evidence="2">
    <location>
        <begin position="223"/>
        <end position="384"/>
    </location>
</feature>